<evidence type="ECO:0000313" key="2">
    <source>
        <dbReference type="Proteomes" id="UP001158049"/>
    </source>
</evidence>
<reference evidence="1 2" key="1">
    <citation type="submission" date="2017-05" db="EMBL/GenBank/DDBJ databases">
        <authorList>
            <person name="Varghese N."/>
            <person name="Submissions S."/>
        </authorList>
    </citation>
    <scope>NUCLEOTIDE SEQUENCE [LARGE SCALE GENOMIC DNA]</scope>
    <source>
        <strain evidence="1 2">DSM 26001</strain>
    </source>
</reference>
<dbReference type="RefSeq" id="WP_283442603.1">
    <property type="nucleotide sequence ID" value="NZ_FXUL01000008.1"/>
</dbReference>
<dbReference type="EMBL" id="FXUL01000008">
    <property type="protein sequence ID" value="SMP62360.1"/>
    <property type="molecule type" value="Genomic_DNA"/>
</dbReference>
<keyword evidence="2" id="KW-1185">Reference proteome</keyword>
<gene>
    <name evidence="1" type="ORF">SAMN06295970_10899</name>
</gene>
<organism evidence="1 2">
    <name type="scientific">Noviherbaspirillum suwonense</name>
    <dbReference type="NCBI Taxonomy" id="1224511"/>
    <lineage>
        <taxon>Bacteria</taxon>
        <taxon>Pseudomonadati</taxon>
        <taxon>Pseudomonadota</taxon>
        <taxon>Betaproteobacteria</taxon>
        <taxon>Burkholderiales</taxon>
        <taxon>Oxalobacteraceae</taxon>
        <taxon>Noviherbaspirillum</taxon>
    </lineage>
</organism>
<dbReference type="Proteomes" id="UP001158049">
    <property type="component" value="Unassembled WGS sequence"/>
</dbReference>
<comment type="caution">
    <text evidence="1">The sequence shown here is derived from an EMBL/GenBank/DDBJ whole genome shotgun (WGS) entry which is preliminary data.</text>
</comment>
<protein>
    <submittedName>
        <fullName evidence="1">SIR2-like domain-containing protein</fullName>
    </submittedName>
</protein>
<name>A0ABY1Q852_9BURK</name>
<sequence>MANAANISIEETIRLLENEFKEFATGFETGMYALWLGSAISRERVVGLDGVLAKLLESLRQRISNAVDCPHYQALSEILDLADLTRADRVGVDFNIAASNWPCLTTVIDRLWNKYSKVLGIEVQGQKLDYLLWDVLDFKNTFSSQVPDAEHLAVGMLVLEGVVSELATANWDALLEAAMVELGQPADFYRVAVRGDDLKGPVATATLYKFHGCANRAIAAENQYRDLLVAREATINQWSSNQNFNEIRIQLNALVSRTRTLMIGLSAQDSNIQLMFGSKGWKWNNKPVPIIFSAQSLTAGQKSILEGAYHPEYEANRDQICADAKLPAFSKQLLLALLLQNISRKIETLVDRVNAPSIDVAGRQMLIEGVKKLRDKAAKHGNADRYGLAITISRLMGRFTEQFLGGRSEVGQRPYAPVHSKPTHQMAADTTLPYTGQIEVATTLGVIGLEMHDSGWEVTVDDPTEITSGALRICVQGVDARIFFASSDDKINGLIKSGAFDPDDQDVVVVCSRTVSQRQQRSPSANLRNGRLTPRYIGVEDLLGSSTSLADFRQRFVAEVGL</sequence>
<proteinExistence type="predicted"/>
<evidence type="ECO:0000313" key="1">
    <source>
        <dbReference type="EMBL" id="SMP62360.1"/>
    </source>
</evidence>
<accession>A0ABY1Q852</accession>
<dbReference type="Pfam" id="PF13289">
    <property type="entry name" value="SIR2_2"/>
    <property type="match status" value="1"/>
</dbReference>